<dbReference type="InterPro" id="IPR009057">
    <property type="entry name" value="Homeodomain-like_sf"/>
</dbReference>
<comment type="subcellular location">
    <subcellularLocation>
        <location evidence="1">Nucleus</location>
    </subcellularLocation>
</comment>
<dbReference type="GO" id="GO:0003677">
    <property type="term" value="F:DNA binding"/>
    <property type="evidence" value="ECO:0007669"/>
    <property type="project" value="UniProtKB-KW"/>
</dbReference>
<feature type="compositionally biased region" description="Basic and acidic residues" evidence="4">
    <location>
        <begin position="820"/>
        <end position="835"/>
    </location>
</feature>
<evidence type="ECO:0000256" key="1">
    <source>
        <dbReference type="ARBA" id="ARBA00004123"/>
    </source>
</evidence>
<dbReference type="InterPro" id="IPR006600">
    <property type="entry name" value="HTH_CenpB_DNA-bd_dom"/>
</dbReference>
<feature type="compositionally biased region" description="Basic and acidic residues" evidence="4">
    <location>
        <begin position="67"/>
        <end position="76"/>
    </location>
</feature>
<dbReference type="PANTHER" id="PTHR19303:SF71">
    <property type="entry name" value="ZINC FINGER PHD-TYPE DOMAIN-CONTAINING PROTEIN"/>
    <property type="match status" value="1"/>
</dbReference>
<keyword evidence="3" id="KW-0175">Coiled coil</keyword>
<feature type="region of interest" description="Disordered" evidence="4">
    <location>
        <begin position="789"/>
        <end position="862"/>
    </location>
</feature>
<dbReference type="Gene3D" id="1.10.10.60">
    <property type="entry name" value="Homeodomain-like"/>
    <property type="match status" value="1"/>
</dbReference>
<dbReference type="InterPro" id="IPR050863">
    <property type="entry name" value="CenT-Element_Derived"/>
</dbReference>
<evidence type="ECO:0000256" key="4">
    <source>
        <dbReference type="SAM" id="MobiDB-lite"/>
    </source>
</evidence>
<dbReference type="Pfam" id="PF03221">
    <property type="entry name" value="HTH_Tnp_Tc5"/>
    <property type="match status" value="1"/>
</dbReference>
<keyword evidence="7" id="KW-1185">Reference proteome</keyword>
<dbReference type="PROSITE" id="PS51253">
    <property type="entry name" value="HTH_CENPB"/>
    <property type="match status" value="1"/>
</dbReference>
<reference evidence="6" key="1">
    <citation type="submission" date="2023-10" db="EMBL/GenBank/DDBJ databases">
        <title>Genome assembly of Pristionchus species.</title>
        <authorList>
            <person name="Yoshida K."/>
            <person name="Sommer R.J."/>
        </authorList>
    </citation>
    <scope>NUCLEOTIDE SEQUENCE</scope>
    <source>
        <strain evidence="6">RS0144</strain>
    </source>
</reference>
<dbReference type="SMART" id="SM00674">
    <property type="entry name" value="CENPB"/>
    <property type="match status" value="1"/>
</dbReference>
<proteinExistence type="predicted"/>
<feature type="region of interest" description="Disordered" evidence="4">
    <location>
        <begin position="621"/>
        <end position="642"/>
    </location>
</feature>
<feature type="compositionally biased region" description="Polar residues" evidence="4">
    <location>
        <begin position="632"/>
        <end position="642"/>
    </location>
</feature>
<dbReference type="PANTHER" id="PTHR19303">
    <property type="entry name" value="TRANSPOSON"/>
    <property type="match status" value="1"/>
</dbReference>
<name>A0AAV5T7M1_9BILA</name>
<feature type="compositionally biased region" description="Acidic residues" evidence="4">
    <location>
        <begin position="97"/>
        <end position="113"/>
    </location>
</feature>
<protein>
    <recommendedName>
        <fullName evidence="5">HTH CENPB-type domain-containing protein</fullName>
    </recommendedName>
</protein>
<feature type="compositionally biased region" description="Low complexity" evidence="4">
    <location>
        <begin position="838"/>
        <end position="850"/>
    </location>
</feature>
<gene>
    <name evidence="6" type="ORF">PENTCL1PPCAC_11003</name>
</gene>
<evidence type="ECO:0000259" key="5">
    <source>
        <dbReference type="PROSITE" id="PS51253"/>
    </source>
</evidence>
<dbReference type="GO" id="GO:0005634">
    <property type="term" value="C:nucleus"/>
    <property type="evidence" value="ECO:0007669"/>
    <property type="project" value="UniProtKB-SubCell"/>
</dbReference>
<evidence type="ECO:0000256" key="2">
    <source>
        <dbReference type="ARBA" id="ARBA00023125"/>
    </source>
</evidence>
<evidence type="ECO:0000313" key="7">
    <source>
        <dbReference type="Proteomes" id="UP001432027"/>
    </source>
</evidence>
<comment type="caution">
    <text evidence="6">The sequence shown here is derived from an EMBL/GenBank/DDBJ whole genome shotgun (WGS) entry which is preliminary data.</text>
</comment>
<sequence>DLTSPRRSSRNHASTLALDVAMSMTCSLKDGVAGGEGGGEEAVIERKKGPRDSSASSSTSKRSSVRKNGEKKMETRGKRRAGAPPSDAKRRRKRSETEEEESSEEEDDELEQELDQKPRANDFSVSRLIGEEEPQEDKKRLDMPDDDALPFPTSVLFCEDALGKVDASQYPPNCTQFNIGGIKYLPLSCLMDDDGFTVSINEPVTYHKTDGKKHSASLSEALKHSGLSVKRRILGKELLHVLRIAGLVVHWAFVGQLSPPLLKQLQQERDRARKTHESMLAQYAQLQQQSSTTPSGVASEEVVKNTVAELIAERKRRSGMSSDRGGGGGGGGGLLNGISFREGAGYDSVSPSPSSSTIFPTRDYRQRSAGLEALARAAAMQRGENMTVAELMMQQMQQGRREAYDHPSGSSGIPLRISDPEHLNKFIGLLNGEKEGSPLANPTGSNGFEHTFADFDHVPSLSVTEKILLISDYDGGIPEDQLALKYRVPVDKIPGIIRLRVPLIREQTRVFMERRRSSMRLSAIRALPVRRTNFVGLNIMMWRFFKDCRDRGIALTGRQLKEHAMTIASQLGLTNFKGSEGWLDAFKRRHKIDLRTMTGEAVNYESDPDGNIVCTSADGADDDDCSYDETTRSSSSPMAGDNPTDQLLASVTAIVNNEVPVHLPMMEDDGDRMGEGRAGSSGLQAFQPNYDDPRMAPDFRIDESSLITNIIRSTAVHVPNPEVARALDILRSYIVIHDPAAIGFFVDLQTRLASTIAANQTIDNCAASALGEAGPSSVGGVGLLNGVGGMTDAADQKTPPMVDGEPKEEESAESSVTSGEKVDEKENEEKGKAEPEEAAAASENGAVNSSHDSTTSEDSNDD</sequence>
<organism evidence="6 7">
    <name type="scientific">Pristionchus entomophagus</name>
    <dbReference type="NCBI Taxonomy" id="358040"/>
    <lineage>
        <taxon>Eukaryota</taxon>
        <taxon>Metazoa</taxon>
        <taxon>Ecdysozoa</taxon>
        <taxon>Nematoda</taxon>
        <taxon>Chromadorea</taxon>
        <taxon>Rhabditida</taxon>
        <taxon>Rhabditina</taxon>
        <taxon>Diplogasteromorpha</taxon>
        <taxon>Diplogasteroidea</taxon>
        <taxon>Neodiplogasteridae</taxon>
        <taxon>Pristionchus</taxon>
    </lineage>
</organism>
<dbReference type="EMBL" id="BTSX01000003">
    <property type="protein sequence ID" value="GMS88828.1"/>
    <property type="molecule type" value="Genomic_DNA"/>
</dbReference>
<feature type="domain" description="HTH CENPB-type" evidence="5">
    <location>
        <begin position="525"/>
        <end position="596"/>
    </location>
</feature>
<feature type="compositionally biased region" description="Gly residues" evidence="4">
    <location>
        <begin position="324"/>
        <end position="334"/>
    </location>
</feature>
<dbReference type="Proteomes" id="UP001432027">
    <property type="component" value="Unassembled WGS sequence"/>
</dbReference>
<keyword evidence="2" id="KW-0238">DNA-binding</keyword>
<dbReference type="AlphaFoldDB" id="A0AAV5T7M1"/>
<feature type="region of interest" description="Disordered" evidence="4">
    <location>
        <begin position="313"/>
        <end position="334"/>
    </location>
</feature>
<feature type="non-terminal residue" evidence="6">
    <location>
        <position position="1"/>
    </location>
</feature>
<feature type="compositionally biased region" description="Low complexity" evidence="4">
    <location>
        <begin position="53"/>
        <end position="62"/>
    </location>
</feature>
<accession>A0AAV5T7M1</accession>
<dbReference type="SUPFAM" id="SSF46689">
    <property type="entry name" value="Homeodomain-like"/>
    <property type="match status" value="1"/>
</dbReference>
<evidence type="ECO:0000256" key="3">
    <source>
        <dbReference type="SAM" id="Coils"/>
    </source>
</evidence>
<evidence type="ECO:0000313" key="6">
    <source>
        <dbReference type="EMBL" id="GMS88828.1"/>
    </source>
</evidence>
<feature type="compositionally biased region" description="Polar residues" evidence="4">
    <location>
        <begin position="851"/>
        <end position="862"/>
    </location>
</feature>
<feature type="region of interest" description="Disordered" evidence="4">
    <location>
        <begin position="28"/>
        <end position="147"/>
    </location>
</feature>
<feature type="coiled-coil region" evidence="3">
    <location>
        <begin position="262"/>
        <end position="289"/>
    </location>
</feature>